<evidence type="ECO:0000313" key="2">
    <source>
        <dbReference type="Proteomes" id="UP000824120"/>
    </source>
</evidence>
<dbReference type="EMBL" id="JACXVP010000007">
    <property type="protein sequence ID" value="KAG5595626.1"/>
    <property type="molecule type" value="Genomic_DNA"/>
</dbReference>
<protein>
    <submittedName>
        <fullName evidence="1">Uncharacterized protein</fullName>
    </submittedName>
</protein>
<dbReference type="AlphaFoldDB" id="A0A9J5Y6F0"/>
<dbReference type="Proteomes" id="UP000824120">
    <property type="component" value="Chromosome 7"/>
</dbReference>
<name>A0A9J5Y6F0_SOLCO</name>
<evidence type="ECO:0000313" key="1">
    <source>
        <dbReference type="EMBL" id="KAG5595626.1"/>
    </source>
</evidence>
<gene>
    <name evidence="1" type="ORF">H5410_036858</name>
</gene>
<organism evidence="1 2">
    <name type="scientific">Solanum commersonii</name>
    <name type="common">Commerson's wild potato</name>
    <name type="synonym">Commerson's nightshade</name>
    <dbReference type="NCBI Taxonomy" id="4109"/>
    <lineage>
        <taxon>Eukaryota</taxon>
        <taxon>Viridiplantae</taxon>
        <taxon>Streptophyta</taxon>
        <taxon>Embryophyta</taxon>
        <taxon>Tracheophyta</taxon>
        <taxon>Spermatophyta</taxon>
        <taxon>Magnoliopsida</taxon>
        <taxon>eudicotyledons</taxon>
        <taxon>Gunneridae</taxon>
        <taxon>Pentapetalae</taxon>
        <taxon>asterids</taxon>
        <taxon>lamiids</taxon>
        <taxon>Solanales</taxon>
        <taxon>Solanaceae</taxon>
        <taxon>Solanoideae</taxon>
        <taxon>Solaneae</taxon>
        <taxon>Solanum</taxon>
    </lineage>
</organism>
<proteinExistence type="predicted"/>
<keyword evidence="2" id="KW-1185">Reference proteome</keyword>
<sequence>MKDDNVLSTRSAPIFPYVTSEFKVYLSEDPHYSSSYMIIFQTMPIKLHQRSRRPNYQVDKYDGEYEGIIYPSNYV</sequence>
<comment type="caution">
    <text evidence="1">The sequence shown here is derived from an EMBL/GenBank/DDBJ whole genome shotgun (WGS) entry which is preliminary data.</text>
</comment>
<reference evidence="1 2" key="1">
    <citation type="submission" date="2020-09" db="EMBL/GenBank/DDBJ databases">
        <title>De no assembly of potato wild relative species, Solanum commersonii.</title>
        <authorList>
            <person name="Cho K."/>
        </authorList>
    </citation>
    <scope>NUCLEOTIDE SEQUENCE [LARGE SCALE GENOMIC DNA]</scope>
    <source>
        <strain evidence="1">LZ3.2</strain>
        <tissue evidence="1">Leaf</tissue>
    </source>
</reference>
<accession>A0A9J5Y6F0</accession>